<reference evidence="1 2" key="1">
    <citation type="submission" date="2018-04" db="EMBL/GenBank/DDBJ databases">
        <title>Genomic Encyclopedia of Archaeal and Bacterial Type Strains, Phase II (KMG-II): from individual species to whole genera.</title>
        <authorList>
            <person name="Goeker M."/>
        </authorList>
    </citation>
    <scope>NUCLEOTIDE SEQUENCE [LARGE SCALE GENOMIC DNA]</scope>
    <source>
        <strain evidence="1 2">DSM 45787</strain>
    </source>
</reference>
<dbReference type="AlphaFoldDB" id="A0A2T6BUA8"/>
<evidence type="ECO:0000313" key="2">
    <source>
        <dbReference type="Proteomes" id="UP000244240"/>
    </source>
</evidence>
<dbReference type="EMBL" id="QBKR01000011">
    <property type="protein sequence ID" value="PTX59649.1"/>
    <property type="molecule type" value="Genomic_DNA"/>
</dbReference>
<accession>A0A2T6BUA8</accession>
<keyword evidence="2" id="KW-1185">Reference proteome</keyword>
<sequence length="192" mass="21220">MQLADLRPHLHPQFGVQVGQRFVHQEHLGFTHDGPAEGHPLALTPGECFGFSVQQVFDVENFGRFLYPLVDFVLLEFPKLQAEGHVLVNVHMGIQGVALEHHGDVPILGGNVVDQPVTDVQLPFRNFFQSGDHPKGGGFPATGGSDQNQKLLIFDMQVKVGNSRDVPIPFVDVAQFDFSHDETPFLHRLGSL</sequence>
<protein>
    <submittedName>
        <fullName evidence="1">Uncharacterized protein</fullName>
    </submittedName>
</protein>
<dbReference type="Proteomes" id="UP000244240">
    <property type="component" value="Unassembled WGS sequence"/>
</dbReference>
<gene>
    <name evidence="1" type="ORF">C8P63_11184</name>
</gene>
<organism evidence="1 2">
    <name type="scientific">Melghirimyces profundicolus</name>
    <dbReference type="NCBI Taxonomy" id="1242148"/>
    <lineage>
        <taxon>Bacteria</taxon>
        <taxon>Bacillati</taxon>
        <taxon>Bacillota</taxon>
        <taxon>Bacilli</taxon>
        <taxon>Bacillales</taxon>
        <taxon>Thermoactinomycetaceae</taxon>
        <taxon>Melghirimyces</taxon>
    </lineage>
</organism>
<evidence type="ECO:0000313" key="1">
    <source>
        <dbReference type="EMBL" id="PTX59649.1"/>
    </source>
</evidence>
<proteinExistence type="predicted"/>
<dbReference type="AntiFam" id="ANF00142">
    <property type="entry name" value="Shadow ORF (opposite yadG)"/>
</dbReference>
<name>A0A2T6BUA8_9BACL</name>
<dbReference type="AntiFam" id="ANF00095">
    <property type="entry name" value="Shadow ORF (opposite ABC transporters)"/>
</dbReference>
<comment type="caution">
    <text evidence="1">The sequence shown here is derived from an EMBL/GenBank/DDBJ whole genome shotgun (WGS) entry which is preliminary data.</text>
</comment>